<evidence type="ECO:0000256" key="2">
    <source>
        <dbReference type="SAM" id="Phobius"/>
    </source>
</evidence>
<keyword evidence="2" id="KW-1133">Transmembrane helix</keyword>
<dbReference type="OrthoDB" id="405996at2759"/>
<evidence type="ECO:0000313" key="5">
    <source>
        <dbReference type="Proteomes" id="UP000038009"/>
    </source>
</evidence>
<dbReference type="PANTHER" id="PTHR45662">
    <property type="entry name" value="PHOSPHATIDYLINOSITIDE PHOSPHATASE SAC1"/>
    <property type="match status" value="1"/>
</dbReference>
<protein>
    <recommendedName>
        <fullName evidence="3">SAC domain-containing protein</fullName>
    </recommendedName>
</protein>
<evidence type="ECO:0000259" key="3">
    <source>
        <dbReference type="PROSITE" id="PS50275"/>
    </source>
</evidence>
<dbReference type="PROSITE" id="PS50275">
    <property type="entry name" value="SAC"/>
    <property type="match status" value="1"/>
</dbReference>
<dbReference type="InterPro" id="IPR002013">
    <property type="entry name" value="SAC_dom"/>
</dbReference>
<feature type="domain" description="SAC" evidence="3">
    <location>
        <begin position="479"/>
        <end position="863"/>
    </location>
</feature>
<feature type="region of interest" description="Disordered" evidence="1">
    <location>
        <begin position="321"/>
        <end position="367"/>
    </location>
</feature>
<evidence type="ECO:0000256" key="1">
    <source>
        <dbReference type="SAM" id="MobiDB-lite"/>
    </source>
</evidence>
<dbReference type="PANTHER" id="PTHR45662:SF2">
    <property type="entry name" value="PHOSPHATIDYLINOSITOL-3-PHOSPHATASE SAC1"/>
    <property type="match status" value="1"/>
</dbReference>
<accession>A0A0N0P5I0</accession>
<organism evidence="4 5">
    <name type="scientific">Leptomonas seymouri</name>
    <dbReference type="NCBI Taxonomy" id="5684"/>
    <lineage>
        <taxon>Eukaryota</taxon>
        <taxon>Discoba</taxon>
        <taxon>Euglenozoa</taxon>
        <taxon>Kinetoplastea</taxon>
        <taxon>Metakinetoplastina</taxon>
        <taxon>Trypanosomatida</taxon>
        <taxon>Trypanosomatidae</taxon>
        <taxon>Leishmaniinae</taxon>
        <taxon>Leptomonas</taxon>
    </lineage>
</organism>
<name>A0A0N0P5I0_LEPSE</name>
<proteinExistence type="predicted"/>
<feature type="region of interest" description="Disordered" evidence="1">
    <location>
        <begin position="145"/>
        <end position="238"/>
    </location>
</feature>
<dbReference type="OMA" id="YLPCEAL"/>
<reference evidence="4 5" key="1">
    <citation type="journal article" date="2015" name="PLoS Pathog.">
        <title>Leptomonas seymouri: Adaptations to the Dixenous Life Cycle Analyzed by Genome Sequencing, Transcriptome Profiling and Co-infection with Leishmania donovani.</title>
        <authorList>
            <person name="Kraeva N."/>
            <person name="Butenko A."/>
            <person name="Hlavacova J."/>
            <person name="Kostygov A."/>
            <person name="Myskova J."/>
            <person name="Grybchuk D."/>
            <person name="Lestinova T."/>
            <person name="Votypka J."/>
            <person name="Volf P."/>
            <person name="Opperdoes F."/>
            <person name="Flegontov P."/>
            <person name="Lukes J."/>
            <person name="Yurchenko V."/>
        </authorList>
    </citation>
    <scope>NUCLEOTIDE SEQUENCE [LARGE SCALE GENOMIC DNA]</scope>
    <source>
        <strain evidence="4 5">ATCC 30220</strain>
    </source>
</reference>
<dbReference type="Proteomes" id="UP000038009">
    <property type="component" value="Unassembled WGS sequence"/>
</dbReference>
<dbReference type="GO" id="GO:0043812">
    <property type="term" value="F:phosphatidylinositol-4-phosphate phosphatase activity"/>
    <property type="evidence" value="ECO:0007669"/>
    <property type="project" value="TreeGrafter"/>
</dbReference>
<sequence>MTSASWSHGGRILLNASRVYYLPDEPSLPPLRWMAERQRFEYLSSANSEDVELRVSITQLAQACSQLHHLQSVQQQSIAASLSCYLPCEALYGVLLLGSANSALIYVTMKEYVCSLCVGGSMHEVYAVRGLQWLSLPCVTSSALSQRLRQRRERRPRSRRGGDGRAASAKGADNAVEEEGDTDSHEGSNEKSRTLHGDHDSEGGTAEDDDEFSATDTSTDTEEEEENDAPEEVGRLPNKTVNDYLAVLHRFCESVNTQDGEQPVEGRPTADEGDVAAAMSQLPGIVGPAGKFSYLYYSPTLDLSADPAHLLGLITDTQHPSLARSPPAKDGVNDNSLSPTNSKTYGGSETNSDQADTNRPPRHGLSIADGHQAWEDLRAAVTTRQLYQWNEPLLSEGLALPTMADLRREFYNLSRDEGTDLSPEEEEDAVALPWRCVCVEEVQRDARVQHRAEKHHRDTINTANATLAPTQIASSVPLYIPSFIRGLVAQADASPTLAMTLLTRTCCRWAGTRYNRRGLEPGHSGVVANMSMTSLWVTPRFNEAACTAEEMGSSATDRSSPFAVYTVMRGSVPRRWEQPANLSMIPTIKISPAGNAAEELGRHVRLLKQCLPQVHALFCVDTLSPSKLEEPLAEAFAVAVKRYVDGTPKCTSPAASFLLDEKDATHAAAATEDEESAVAAVSNATDRALSVTLVRFNVKKELKTHHYDEMMRCCLAELDSAAGSDTWLDFTKGHAWCLTDDEAEGGGNTARRSSLKGSFSNIALAAPRLSFDHLQSRLVRVSCLDCLDRTNLVQSILLSAVLPRMMAYVSGESLELNGTAAIGAKTGHGADLCLRHPVYAAASKRLRVLVAAQGTALSQMYAGTEPHFLHYMLNGRHHWAHKAVEAVLAQRRWYQQNFLDGAKQDGISLITQQHNPQVFNADIESPFSRDLSGMNRQVLYGVLLGIFPFLYSLTMCFSERHYASSVFQLHFSICLCWVVYLWVLNNKLMRYRVTYTNRPLLLYTRQAEWW</sequence>
<dbReference type="VEuPathDB" id="TriTrypDB:Lsey_0128_0030"/>
<feature type="transmembrane region" description="Helical" evidence="2">
    <location>
        <begin position="965"/>
        <end position="983"/>
    </location>
</feature>
<feature type="compositionally biased region" description="Polar residues" evidence="1">
    <location>
        <begin position="333"/>
        <end position="357"/>
    </location>
</feature>
<keyword evidence="2" id="KW-0812">Transmembrane</keyword>
<gene>
    <name evidence="4" type="ORF">ABL78_4429</name>
</gene>
<comment type="caution">
    <text evidence="4">The sequence shown here is derived from an EMBL/GenBank/DDBJ whole genome shotgun (WGS) entry which is preliminary data.</text>
</comment>
<dbReference type="AlphaFoldDB" id="A0A0N0P5I0"/>
<dbReference type="GO" id="GO:0005783">
    <property type="term" value="C:endoplasmic reticulum"/>
    <property type="evidence" value="ECO:0007669"/>
    <property type="project" value="TreeGrafter"/>
</dbReference>
<dbReference type="Pfam" id="PF02383">
    <property type="entry name" value="Syja_N"/>
    <property type="match status" value="1"/>
</dbReference>
<feature type="compositionally biased region" description="Basic and acidic residues" evidence="1">
    <location>
        <begin position="182"/>
        <end position="202"/>
    </location>
</feature>
<evidence type="ECO:0000313" key="4">
    <source>
        <dbReference type="EMBL" id="KPI86489.1"/>
    </source>
</evidence>
<keyword evidence="2" id="KW-0472">Membrane</keyword>
<dbReference type="GO" id="GO:0046856">
    <property type="term" value="P:phosphatidylinositol dephosphorylation"/>
    <property type="evidence" value="ECO:0007669"/>
    <property type="project" value="TreeGrafter"/>
</dbReference>
<keyword evidence="5" id="KW-1185">Reference proteome</keyword>
<feature type="compositionally biased region" description="Basic residues" evidence="1">
    <location>
        <begin position="148"/>
        <end position="159"/>
    </location>
</feature>
<feature type="transmembrane region" description="Helical" evidence="2">
    <location>
        <begin position="938"/>
        <end position="958"/>
    </location>
</feature>
<dbReference type="EMBL" id="LJSK01000128">
    <property type="protein sequence ID" value="KPI86489.1"/>
    <property type="molecule type" value="Genomic_DNA"/>
</dbReference>
<feature type="compositionally biased region" description="Acidic residues" evidence="1">
    <location>
        <begin position="205"/>
        <end position="231"/>
    </location>
</feature>